<dbReference type="Proteomes" id="UP000310189">
    <property type="component" value="Unassembled WGS sequence"/>
</dbReference>
<dbReference type="EMBL" id="SPNW01000074">
    <property type="protein sequence ID" value="TIA86798.1"/>
    <property type="molecule type" value="Genomic_DNA"/>
</dbReference>
<dbReference type="PANTHER" id="PTHR12226:SF2">
    <property type="entry name" value="MANNOSE-P-DOLICHOL UTILIZATION DEFECT 1 PROTEIN"/>
    <property type="match status" value="1"/>
</dbReference>
<evidence type="ECO:0000256" key="10">
    <source>
        <dbReference type="SAM" id="Phobius"/>
    </source>
</evidence>
<dbReference type="OrthoDB" id="271506at2759"/>
<evidence type="ECO:0000256" key="6">
    <source>
        <dbReference type="ARBA" id="ARBA00023136"/>
    </source>
</evidence>
<keyword evidence="6 8" id="KW-0472">Membrane</keyword>
<accession>A0A4T0FFL1</accession>
<comment type="caution">
    <text evidence="11">The sequence shown here is derived from an EMBL/GenBank/DDBJ whole genome shotgun (WGS) entry which is preliminary data.</text>
</comment>
<dbReference type="PANTHER" id="PTHR12226">
    <property type="entry name" value="MANNOSE-P-DOLICHOL UTILIZATION DEFECT 1 LEC35 -RELATED"/>
    <property type="match status" value="1"/>
</dbReference>
<dbReference type="InterPro" id="IPR006603">
    <property type="entry name" value="PQ-loop_rpt"/>
</dbReference>
<gene>
    <name evidence="11" type="ORF">E3P99_03566</name>
</gene>
<organism evidence="11 12">
    <name type="scientific">Wallemia hederae</name>
    <dbReference type="NCBI Taxonomy" id="1540922"/>
    <lineage>
        <taxon>Eukaryota</taxon>
        <taxon>Fungi</taxon>
        <taxon>Dikarya</taxon>
        <taxon>Basidiomycota</taxon>
        <taxon>Wallemiomycotina</taxon>
        <taxon>Wallemiomycetes</taxon>
        <taxon>Wallemiales</taxon>
        <taxon>Wallemiaceae</taxon>
        <taxon>Wallemia</taxon>
    </lineage>
</organism>
<evidence type="ECO:0000256" key="7">
    <source>
        <dbReference type="ARBA" id="ARBA00038475"/>
    </source>
</evidence>
<evidence type="ECO:0000256" key="4">
    <source>
        <dbReference type="ARBA" id="ARBA00022737"/>
    </source>
</evidence>
<evidence type="ECO:0000313" key="11">
    <source>
        <dbReference type="EMBL" id="TIA86798.1"/>
    </source>
</evidence>
<dbReference type="InterPro" id="IPR016817">
    <property type="entry name" value="MannP-dilichol_defect-1"/>
</dbReference>
<keyword evidence="4" id="KW-0677">Repeat</keyword>
<dbReference type="SMART" id="SM00679">
    <property type="entry name" value="CTNS"/>
    <property type="match status" value="2"/>
</dbReference>
<feature type="transmembrane region" description="Helical" evidence="10">
    <location>
        <begin position="55"/>
        <end position="73"/>
    </location>
</feature>
<sequence length="232" mass="25377">MIAWIEERIAEILNVFGLDLNIIRIGIVVGSSLIKLPQLYTLYASSKSGSGSNSGLSLTAFALETVAYFINYVYGYVHQYPFTTYGENLSLTLQNILIVGFILKKKRKTLLFAILTLSFIFTPKQLVDITFQISIPLSLASKVPQIVTNHRNRSTGALSVPTTVAQFGGCCVRVLTSMHGANDIPMTISFAGAALLNAALLAQIALYSSSRNHSSSLPSHAAHIDMRKHRRD</sequence>
<evidence type="ECO:0000256" key="2">
    <source>
        <dbReference type="ARBA" id="ARBA00022448"/>
    </source>
</evidence>
<feature type="transmembrane region" description="Helical" evidence="10">
    <location>
        <begin position="22"/>
        <end position="43"/>
    </location>
</feature>
<evidence type="ECO:0000256" key="3">
    <source>
        <dbReference type="ARBA" id="ARBA00022692"/>
    </source>
</evidence>
<evidence type="ECO:0000256" key="8">
    <source>
        <dbReference type="PIRNR" id="PIRNR023381"/>
    </source>
</evidence>
<evidence type="ECO:0000256" key="5">
    <source>
        <dbReference type="ARBA" id="ARBA00022989"/>
    </source>
</evidence>
<proteinExistence type="inferred from homology"/>
<feature type="transmembrane region" description="Helical" evidence="10">
    <location>
        <begin position="184"/>
        <end position="207"/>
    </location>
</feature>
<comment type="similarity">
    <text evidence="7">Belongs to the MPDU1 (TC 2.A.43.3) family.</text>
</comment>
<comment type="subcellular location">
    <subcellularLocation>
        <location evidence="1 8">Membrane</location>
        <topology evidence="1 8">Multi-pass membrane protein</topology>
    </subcellularLocation>
</comment>
<feature type="region of interest" description="Disordered" evidence="9">
    <location>
        <begin position="211"/>
        <end position="232"/>
    </location>
</feature>
<keyword evidence="12" id="KW-1185">Reference proteome</keyword>
<protein>
    <recommendedName>
        <fullName evidence="8">Solute carrier family 66 member 3</fullName>
    </recommendedName>
</protein>
<evidence type="ECO:0000313" key="12">
    <source>
        <dbReference type="Proteomes" id="UP000310189"/>
    </source>
</evidence>
<name>A0A4T0FFL1_9BASI</name>
<keyword evidence="3 8" id="KW-0812">Transmembrane</keyword>
<dbReference type="AlphaFoldDB" id="A0A4T0FFL1"/>
<keyword evidence="2" id="KW-0813">Transport</keyword>
<dbReference type="Pfam" id="PF04193">
    <property type="entry name" value="PQ-loop"/>
    <property type="match status" value="1"/>
</dbReference>
<dbReference type="PIRSF" id="PIRSF023381">
    <property type="entry name" value="MannP-dilichol_defect-1p"/>
    <property type="match status" value="1"/>
</dbReference>
<feature type="transmembrane region" description="Helical" evidence="10">
    <location>
        <begin position="110"/>
        <end position="127"/>
    </location>
</feature>
<evidence type="ECO:0000256" key="1">
    <source>
        <dbReference type="ARBA" id="ARBA00004141"/>
    </source>
</evidence>
<reference evidence="11 12" key="1">
    <citation type="submission" date="2019-03" db="EMBL/GenBank/DDBJ databases">
        <title>Sequencing 23 genomes of Wallemia ichthyophaga.</title>
        <authorList>
            <person name="Gostincar C."/>
        </authorList>
    </citation>
    <scope>NUCLEOTIDE SEQUENCE [LARGE SCALE GENOMIC DNA]</scope>
    <source>
        <strain evidence="11 12">EXF-5753</strain>
    </source>
</reference>
<dbReference type="Gene3D" id="1.20.1280.290">
    <property type="match status" value="2"/>
</dbReference>
<keyword evidence="5 8" id="KW-1133">Transmembrane helix</keyword>
<dbReference type="GO" id="GO:0016020">
    <property type="term" value="C:membrane"/>
    <property type="evidence" value="ECO:0007669"/>
    <property type="project" value="UniProtKB-SubCell"/>
</dbReference>
<evidence type="ECO:0000256" key="9">
    <source>
        <dbReference type="SAM" id="MobiDB-lite"/>
    </source>
</evidence>